<feature type="compositionally biased region" description="Polar residues" evidence="1">
    <location>
        <begin position="327"/>
        <end position="336"/>
    </location>
</feature>
<organism evidence="2 3">
    <name type="scientific">Striga asiatica</name>
    <name type="common">Asiatic witchweed</name>
    <name type="synonym">Buchnera asiatica</name>
    <dbReference type="NCBI Taxonomy" id="4170"/>
    <lineage>
        <taxon>Eukaryota</taxon>
        <taxon>Viridiplantae</taxon>
        <taxon>Streptophyta</taxon>
        <taxon>Embryophyta</taxon>
        <taxon>Tracheophyta</taxon>
        <taxon>Spermatophyta</taxon>
        <taxon>Magnoliopsida</taxon>
        <taxon>eudicotyledons</taxon>
        <taxon>Gunneridae</taxon>
        <taxon>Pentapetalae</taxon>
        <taxon>asterids</taxon>
        <taxon>lamiids</taxon>
        <taxon>Lamiales</taxon>
        <taxon>Orobanchaceae</taxon>
        <taxon>Buchnereae</taxon>
        <taxon>Striga</taxon>
    </lineage>
</organism>
<keyword evidence="3" id="KW-1185">Reference proteome</keyword>
<dbReference type="PANTHER" id="PTHR31286:SF168">
    <property type="entry name" value="DUF4283 DOMAIN-CONTAINING PROTEIN"/>
    <property type="match status" value="1"/>
</dbReference>
<gene>
    <name evidence="2" type="ORF">STAS_17340</name>
</gene>
<dbReference type="Proteomes" id="UP000325081">
    <property type="component" value="Unassembled WGS sequence"/>
</dbReference>
<evidence type="ECO:0000313" key="2">
    <source>
        <dbReference type="EMBL" id="GER40659.1"/>
    </source>
</evidence>
<dbReference type="PANTHER" id="PTHR31286">
    <property type="entry name" value="GLYCINE-RICH CELL WALL STRUCTURAL PROTEIN 1.8-LIKE"/>
    <property type="match status" value="1"/>
</dbReference>
<comment type="caution">
    <text evidence="2">The sequence shown here is derived from an EMBL/GenBank/DDBJ whole genome shotgun (WGS) entry which is preliminary data.</text>
</comment>
<reference evidence="3" key="1">
    <citation type="journal article" date="2019" name="Curr. Biol.">
        <title>Genome Sequence of Striga asiatica Provides Insight into the Evolution of Plant Parasitism.</title>
        <authorList>
            <person name="Yoshida S."/>
            <person name="Kim S."/>
            <person name="Wafula E.K."/>
            <person name="Tanskanen J."/>
            <person name="Kim Y.M."/>
            <person name="Honaas L."/>
            <person name="Yang Z."/>
            <person name="Spallek T."/>
            <person name="Conn C.E."/>
            <person name="Ichihashi Y."/>
            <person name="Cheong K."/>
            <person name="Cui S."/>
            <person name="Der J.P."/>
            <person name="Gundlach H."/>
            <person name="Jiao Y."/>
            <person name="Hori C."/>
            <person name="Ishida J.K."/>
            <person name="Kasahara H."/>
            <person name="Kiba T."/>
            <person name="Kim M.S."/>
            <person name="Koo N."/>
            <person name="Laohavisit A."/>
            <person name="Lee Y.H."/>
            <person name="Lumba S."/>
            <person name="McCourt P."/>
            <person name="Mortimer J.C."/>
            <person name="Mutuku J.M."/>
            <person name="Nomura T."/>
            <person name="Sasaki-Sekimoto Y."/>
            <person name="Seto Y."/>
            <person name="Wang Y."/>
            <person name="Wakatake T."/>
            <person name="Sakakibara H."/>
            <person name="Demura T."/>
            <person name="Yamaguchi S."/>
            <person name="Yoneyama K."/>
            <person name="Manabe R.I."/>
            <person name="Nelson D.C."/>
            <person name="Schulman A.H."/>
            <person name="Timko M.P."/>
            <person name="dePamphilis C.W."/>
            <person name="Choi D."/>
            <person name="Shirasu K."/>
        </authorList>
    </citation>
    <scope>NUCLEOTIDE SEQUENCE [LARGE SCALE GENOMIC DNA]</scope>
    <source>
        <strain evidence="3">cv. UVA1</strain>
    </source>
</reference>
<feature type="compositionally biased region" description="Basic and acidic residues" evidence="1">
    <location>
        <begin position="316"/>
        <end position="326"/>
    </location>
</feature>
<feature type="compositionally biased region" description="Basic and acidic residues" evidence="1">
    <location>
        <begin position="362"/>
        <end position="377"/>
    </location>
</feature>
<feature type="region of interest" description="Disordered" evidence="1">
    <location>
        <begin position="277"/>
        <end position="378"/>
    </location>
</feature>
<dbReference type="InterPro" id="IPR040256">
    <property type="entry name" value="At4g02000-like"/>
</dbReference>
<sequence>MPKQKKKFVFRHLKIEYSCVRDVQDELGLKEGEPRNPATASKVQGDLRDVVACSHEATSILDYNVDLGHFFSLFSLKVGEDFHRVSPSSNSNNTDKEANHSGPSLPTASSNGLKLAYTALKKGVVKLDKDDVDDVKETWGYCLMGYFTHRHPGKEALLKICNSWKVDVLHGGPYTMFGRSLLLKMLPDWFRFGDDDIKITSKAIDKIASGIGKPITTEKLTETKQRCSYEREIDLSKEREYAIQVETPNGSCFAQAVVNEFVPHYCNRCNHIGHPPSKCHILPMKSKKKKSRAQPEKQIAADAKGVTKATKRHHQHIDSEADKLESSDQGNKSTGDNVLLNKAGDQPVEKETIRENAQLSKAEVKRPKGTSEPEKGQGLEIAQALEARVMWPRTRSLLKPRVKGPRQPVILQRNKGWNFPMPMKMRNNPFNCVLEDSKKDSSAFNLKTGVESGNKLQSLRITLVNSKPAWRRFKIYFAAKTKVRVLRVLVI</sequence>
<dbReference type="OrthoDB" id="1746909at2759"/>
<protein>
    <submittedName>
        <fullName evidence="2">Zinc knuckle (CCHC-type) family protein</fullName>
    </submittedName>
</protein>
<proteinExistence type="predicted"/>
<dbReference type="AlphaFoldDB" id="A0A5A7Q5Y4"/>
<name>A0A5A7Q5Y4_STRAF</name>
<evidence type="ECO:0000313" key="3">
    <source>
        <dbReference type="Proteomes" id="UP000325081"/>
    </source>
</evidence>
<dbReference type="EMBL" id="BKCP01005960">
    <property type="protein sequence ID" value="GER40659.1"/>
    <property type="molecule type" value="Genomic_DNA"/>
</dbReference>
<accession>A0A5A7Q5Y4</accession>
<feature type="region of interest" description="Disordered" evidence="1">
    <location>
        <begin position="85"/>
        <end position="109"/>
    </location>
</feature>
<evidence type="ECO:0000256" key="1">
    <source>
        <dbReference type="SAM" id="MobiDB-lite"/>
    </source>
</evidence>